<dbReference type="InParanoid" id="G4ZIN9"/>
<sequence length="261" mass="29551">MRLDDLPESALLNVLSFLHVDVATQLLSNKRRVVYRRGIHDLAAVSTSWASALQAVEGHFRDSILVFDFQQDPDINNEQDECKDTTTDEALKSTAAANDAAPGGIFQFVRELLSAFTCASNSATNRLSRRPSEEGEESHELMLQNRKKLQVQRKAKHVDNELKRLLQEVTAGRHPRRRVELWLNDPHDVTVYDVDDICGEDVLQYWRNVFSNCKYLVRLDLSGVPLESDHLPGIMSAVGEHCVNLEELILRHDHGWASEVA</sequence>
<dbReference type="AlphaFoldDB" id="G4ZIN9"/>
<evidence type="ECO:0000313" key="1">
    <source>
        <dbReference type="EMBL" id="EGZ17700.1"/>
    </source>
</evidence>
<dbReference type="GeneID" id="20646319"/>
<accession>G4ZIN9</accession>
<reference evidence="1 2" key="1">
    <citation type="journal article" date="2006" name="Science">
        <title>Phytophthora genome sequences uncover evolutionary origins and mechanisms of pathogenesis.</title>
        <authorList>
            <person name="Tyler B.M."/>
            <person name="Tripathy S."/>
            <person name="Zhang X."/>
            <person name="Dehal P."/>
            <person name="Jiang R.H."/>
            <person name="Aerts A."/>
            <person name="Arredondo F.D."/>
            <person name="Baxter L."/>
            <person name="Bensasson D."/>
            <person name="Beynon J.L."/>
            <person name="Chapman J."/>
            <person name="Damasceno C.M."/>
            <person name="Dorrance A.E."/>
            <person name="Dou D."/>
            <person name="Dickerman A.W."/>
            <person name="Dubchak I.L."/>
            <person name="Garbelotto M."/>
            <person name="Gijzen M."/>
            <person name="Gordon S.G."/>
            <person name="Govers F."/>
            <person name="Grunwald N.J."/>
            <person name="Huang W."/>
            <person name="Ivors K.L."/>
            <person name="Jones R.W."/>
            <person name="Kamoun S."/>
            <person name="Krampis K."/>
            <person name="Lamour K.H."/>
            <person name="Lee M.K."/>
            <person name="McDonald W.H."/>
            <person name="Medina M."/>
            <person name="Meijer H.J."/>
            <person name="Nordberg E.K."/>
            <person name="Maclean D.J."/>
            <person name="Ospina-Giraldo M.D."/>
            <person name="Morris P.F."/>
            <person name="Phuntumart V."/>
            <person name="Putnam N.H."/>
            <person name="Rash S."/>
            <person name="Rose J.K."/>
            <person name="Sakihama Y."/>
            <person name="Salamov A.A."/>
            <person name="Savidor A."/>
            <person name="Scheuring C.F."/>
            <person name="Smith B.M."/>
            <person name="Sobral B.W."/>
            <person name="Terry A."/>
            <person name="Torto-Alalibo T.A."/>
            <person name="Win J."/>
            <person name="Xu Z."/>
            <person name="Zhang H."/>
            <person name="Grigoriev I.V."/>
            <person name="Rokhsar D.S."/>
            <person name="Boore J.L."/>
        </authorList>
    </citation>
    <scope>NUCLEOTIDE SEQUENCE [LARGE SCALE GENOMIC DNA]</scope>
    <source>
        <strain evidence="1 2">P6497</strain>
    </source>
</reference>
<proteinExistence type="predicted"/>
<evidence type="ECO:0000313" key="2">
    <source>
        <dbReference type="Proteomes" id="UP000002640"/>
    </source>
</evidence>
<dbReference type="SUPFAM" id="SSF52047">
    <property type="entry name" value="RNI-like"/>
    <property type="match status" value="1"/>
</dbReference>
<name>G4ZIN9_PHYSP</name>
<dbReference type="EMBL" id="JH159154">
    <property type="protein sequence ID" value="EGZ17700.1"/>
    <property type="molecule type" value="Genomic_DNA"/>
</dbReference>
<gene>
    <name evidence="1" type="ORF">PHYSODRAFT_331631</name>
</gene>
<evidence type="ECO:0008006" key="3">
    <source>
        <dbReference type="Google" id="ProtNLM"/>
    </source>
</evidence>
<dbReference type="RefSeq" id="XP_009526758.1">
    <property type="nucleotide sequence ID" value="XM_009528463.1"/>
</dbReference>
<keyword evidence="2" id="KW-1185">Reference proteome</keyword>
<organism evidence="1 2">
    <name type="scientific">Phytophthora sojae (strain P6497)</name>
    <name type="common">Soybean stem and root rot agent</name>
    <name type="synonym">Phytophthora megasperma f. sp. glycines</name>
    <dbReference type="NCBI Taxonomy" id="1094619"/>
    <lineage>
        <taxon>Eukaryota</taxon>
        <taxon>Sar</taxon>
        <taxon>Stramenopiles</taxon>
        <taxon>Oomycota</taxon>
        <taxon>Peronosporomycetes</taxon>
        <taxon>Peronosporales</taxon>
        <taxon>Peronosporaceae</taxon>
        <taxon>Phytophthora</taxon>
    </lineage>
</organism>
<dbReference type="Proteomes" id="UP000002640">
    <property type="component" value="Unassembled WGS sequence"/>
</dbReference>
<dbReference type="KEGG" id="psoj:PHYSODRAFT_331631"/>
<protein>
    <recommendedName>
        <fullName evidence="3">F-box domain-containing protein</fullName>
    </recommendedName>
</protein>